<proteinExistence type="predicted"/>
<dbReference type="InterPro" id="IPR007219">
    <property type="entry name" value="XnlR_reg_dom"/>
</dbReference>
<keyword evidence="6" id="KW-1185">Reference proteome</keyword>
<sequence length="766" mass="84032">MSTRIRDLEAALSNTQAQVSPQPHPLLRDSERLKEIDPNLYEDVESPSRDYVEEASDLIGSLSIGDQGQTRFHGQSSASEFLQTLLPGSEDDPVHGTLHSGNVYKMGLPLPIIDLINAFPFNAVTTDTSAKSIILRFLPHHSKALALTLAYLEHAACSYQVIQEDEFVPSLLGILLRVSNGLTIGESLHSHQVALIYLVLAMGAHLSEDDGGEAGEKYYHLACAALSLNPIMKEATSTTLQALFIMVQYFNCVDSPSCERRWLMGGVMFRLSYSIGLQRDPSLWHLSPEETQRRRTLYWEVYTWDAWNSILHGRPPSLNINYTDCRFPEDKSSVCNDKGESEMGFESYKYRFAAFILAPVINHVFGVRELNYASLLDIDIKLRKLVPPSWLLAPTRGKGEPVDGRAWNSNSVRAMQQYSIVSSRESTLLYIHRRYFATAIKLNSVDPLKTKYGASVMAACRSACLLLSSLRSLYGAHPNLAVKQSFFWSGAFSACIVLGCLVYNSPGCSLANDALHALNDGVELYSMRIFDDSSSSVKLLSSVRDRVRRMFEKYHNFHDGEDPEDESSLDCSAMRVLEGSTILVNLNDIKSKTPSSSGSGDSSASSQADSPAIPVIHDETNYGPQVQEVETWPSCNGCEETMNAPDYKVFDFSGVYSGVSLKQQLEAPLVAPPSVYSPLDVTANGHHVSSAVDVGVVDGMSSGTGVGVRAGSTAGLRAAQNPGAIYSMPVDYETGDGDATMPPYAGLGLPDENIFERSFAMSQKRQ</sequence>
<comment type="caution">
    <text evidence="5">The sequence shown here is derived from an EMBL/GenBank/DDBJ whole genome shotgun (WGS) entry which is preliminary data.</text>
</comment>
<dbReference type="PANTHER" id="PTHR31001:SF56">
    <property type="entry name" value="ZN(2)-C6 FUNGAL-TYPE DOMAIN-CONTAINING PROTEIN"/>
    <property type="match status" value="1"/>
</dbReference>
<feature type="compositionally biased region" description="Polar residues" evidence="3">
    <location>
        <begin position="12"/>
        <end position="21"/>
    </location>
</feature>
<evidence type="ECO:0000313" key="6">
    <source>
        <dbReference type="Proteomes" id="UP000308199"/>
    </source>
</evidence>
<dbReference type="CDD" id="cd12148">
    <property type="entry name" value="fungal_TF_MHR"/>
    <property type="match status" value="1"/>
</dbReference>
<comment type="subcellular location">
    <subcellularLocation>
        <location evidence="1">Nucleus</location>
    </subcellularLocation>
</comment>
<protein>
    <recommendedName>
        <fullName evidence="4">Xylanolytic transcriptional activator regulatory domain-containing protein</fullName>
    </recommendedName>
</protein>
<dbReference type="GO" id="GO:0003677">
    <property type="term" value="F:DNA binding"/>
    <property type="evidence" value="ECO:0007669"/>
    <property type="project" value="InterPro"/>
</dbReference>
<dbReference type="AlphaFoldDB" id="A0A4S4LHH9"/>
<evidence type="ECO:0000259" key="4">
    <source>
        <dbReference type="SMART" id="SM00906"/>
    </source>
</evidence>
<feature type="domain" description="Xylanolytic transcriptional activator regulatory" evidence="4">
    <location>
        <begin position="261"/>
        <end position="334"/>
    </location>
</feature>
<keyword evidence="2" id="KW-0539">Nucleus</keyword>
<dbReference type="Pfam" id="PF04082">
    <property type="entry name" value="Fungal_trans"/>
    <property type="match status" value="1"/>
</dbReference>
<dbReference type="GO" id="GO:0005634">
    <property type="term" value="C:nucleus"/>
    <property type="evidence" value="ECO:0007669"/>
    <property type="project" value="UniProtKB-SubCell"/>
</dbReference>
<dbReference type="GO" id="GO:0008270">
    <property type="term" value="F:zinc ion binding"/>
    <property type="evidence" value="ECO:0007669"/>
    <property type="project" value="InterPro"/>
</dbReference>
<feature type="compositionally biased region" description="Low complexity" evidence="3">
    <location>
        <begin position="595"/>
        <end position="610"/>
    </location>
</feature>
<evidence type="ECO:0000256" key="3">
    <source>
        <dbReference type="SAM" id="MobiDB-lite"/>
    </source>
</evidence>
<feature type="region of interest" description="Disordered" evidence="3">
    <location>
        <begin position="592"/>
        <end position="618"/>
    </location>
</feature>
<dbReference type="EMBL" id="SGPK01000028">
    <property type="protein sequence ID" value="THH10738.1"/>
    <property type="molecule type" value="Genomic_DNA"/>
</dbReference>
<gene>
    <name evidence="5" type="ORF">EW145_g1121</name>
</gene>
<dbReference type="OrthoDB" id="424974at2759"/>
<reference evidence="5 6" key="1">
    <citation type="submission" date="2019-02" db="EMBL/GenBank/DDBJ databases">
        <title>Genome sequencing of the rare red list fungi Phellinidium pouzarii.</title>
        <authorList>
            <person name="Buettner E."/>
            <person name="Kellner H."/>
        </authorList>
    </citation>
    <scope>NUCLEOTIDE SEQUENCE [LARGE SCALE GENOMIC DNA]</scope>
    <source>
        <strain evidence="5 6">DSM 108285</strain>
    </source>
</reference>
<dbReference type="GO" id="GO:0006351">
    <property type="term" value="P:DNA-templated transcription"/>
    <property type="evidence" value="ECO:0007669"/>
    <property type="project" value="InterPro"/>
</dbReference>
<dbReference type="SMART" id="SM00906">
    <property type="entry name" value="Fungal_trans"/>
    <property type="match status" value="1"/>
</dbReference>
<evidence type="ECO:0000313" key="5">
    <source>
        <dbReference type="EMBL" id="THH10738.1"/>
    </source>
</evidence>
<feature type="region of interest" description="Disordered" evidence="3">
    <location>
        <begin position="1"/>
        <end position="28"/>
    </location>
</feature>
<evidence type="ECO:0000256" key="2">
    <source>
        <dbReference type="ARBA" id="ARBA00023242"/>
    </source>
</evidence>
<dbReference type="InterPro" id="IPR050613">
    <property type="entry name" value="Sec_Metabolite_Reg"/>
</dbReference>
<name>A0A4S4LHH9_9AGAM</name>
<accession>A0A4S4LHH9</accession>
<organism evidence="5 6">
    <name type="scientific">Phellinidium pouzarii</name>
    <dbReference type="NCBI Taxonomy" id="167371"/>
    <lineage>
        <taxon>Eukaryota</taxon>
        <taxon>Fungi</taxon>
        <taxon>Dikarya</taxon>
        <taxon>Basidiomycota</taxon>
        <taxon>Agaricomycotina</taxon>
        <taxon>Agaricomycetes</taxon>
        <taxon>Hymenochaetales</taxon>
        <taxon>Hymenochaetaceae</taxon>
        <taxon>Phellinidium</taxon>
    </lineage>
</organism>
<dbReference type="Proteomes" id="UP000308199">
    <property type="component" value="Unassembled WGS sequence"/>
</dbReference>
<dbReference type="PANTHER" id="PTHR31001">
    <property type="entry name" value="UNCHARACTERIZED TRANSCRIPTIONAL REGULATORY PROTEIN"/>
    <property type="match status" value="1"/>
</dbReference>
<evidence type="ECO:0000256" key="1">
    <source>
        <dbReference type="ARBA" id="ARBA00004123"/>
    </source>
</evidence>